<name>A0A5D4T143_9BACI</name>
<reference evidence="1 2" key="1">
    <citation type="submission" date="2019-08" db="EMBL/GenBank/DDBJ databases">
        <title>Bacillus genomes from the desert of Cuatro Cienegas, Coahuila.</title>
        <authorList>
            <person name="Olmedo-Alvarez G."/>
        </authorList>
    </citation>
    <scope>NUCLEOTIDE SEQUENCE [LARGE SCALE GENOMIC DNA]</scope>
    <source>
        <strain evidence="1 2">CH28_1T</strain>
    </source>
</reference>
<dbReference type="Proteomes" id="UP000322524">
    <property type="component" value="Unassembled WGS sequence"/>
</dbReference>
<accession>A0A5D4T143</accession>
<organism evidence="1 2">
    <name type="scientific">Sutcliffiella horikoshii</name>
    <dbReference type="NCBI Taxonomy" id="79883"/>
    <lineage>
        <taxon>Bacteria</taxon>
        <taxon>Bacillati</taxon>
        <taxon>Bacillota</taxon>
        <taxon>Bacilli</taxon>
        <taxon>Bacillales</taxon>
        <taxon>Bacillaceae</taxon>
        <taxon>Sutcliffiella</taxon>
    </lineage>
</organism>
<gene>
    <name evidence="1" type="ORF">FZC76_06915</name>
</gene>
<sequence>MENKEYQEAIEQVRGAFEELVKAFNKIFDALKDLFSDISGTKPGKSHQYNPMKVKVLKDQVIDRKPKLVNIRNNC</sequence>
<evidence type="ECO:0000313" key="2">
    <source>
        <dbReference type="Proteomes" id="UP000322524"/>
    </source>
</evidence>
<comment type="caution">
    <text evidence="1">The sequence shown here is derived from an EMBL/GenBank/DDBJ whole genome shotgun (WGS) entry which is preliminary data.</text>
</comment>
<dbReference type="RefSeq" id="WP_148987538.1">
    <property type="nucleotide sequence ID" value="NZ_VTEV01000003.1"/>
</dbReference>
<protein>
    <submittedName>
        <fullName evidence="1">Uncharacterized protein</fullName>
    </submittedName>
</protein>
<proteinExistence type="predicted"/>
<dbReference type="AlphaFoldDB" id="A0A5D4T143"/>
<evidence type="ECO:0000313" key="1">
    <source>
        <dbReference type="EMBL" id="TYS68671.1"/>
    </source>
</evidence>
<dbReference type="EMBL" id="VTEV01000003">
    <property type="protein sequence ID" value="TYS68671.1"/>
    <property type="molecule type" value="Genomic_DNA"/>
</dbReference>